<accession>A0ABZ0NJH6</accession>
<protein>
    <submittedName>
        <fullName evidence="1">Uncharacterized protein</fullName>
    </submittedName>
</protein>
<evidence type="ECO:0000313" key="2">
    <source>
        <dbReference type="Proteomes" id="UP001302367"/>
    </source>
</evidence>
<gene>
    <name evidence="1" type="ORF">RHO25_004305</name>
</gene>
<dbReference type="EMBL" id="CP134186">
    <property type="protein sequence ID" value="WPA99687.1"/>
    <property type="molecule type" value="Genomic_DNA"/>
</dbReference>
<reference evidence="1 2" key="1">
    <citation type="submission" date="2023-09" db="EMBL/GenBank/DDBJ databases">
        <title>Complete-Gapless Cercospora beticola genome.</title>
        <authorList>
            <person name="Wyatt N.A."/>
            <person name="Spanner R.E."/>
            <person name="Bolton M.D."/>
        </authorList>
    </citation>
    <scope>NUCLEOTIDE SEQUENCE [LARGE SCALE GENOMIC DNA]</scope>
    <source>
        <strain evidence="1">Cb09-40</strain>
    </source>
</reference>
<dbReference type="GeneID" id="90644071"/>
<sequence length="80" mass="8987">MHSLLRVKKVRQSPNSCVLIYAFFQGNRTQSNLPMPNSGPFDSTSMQLPTDDFWHINEAKGIWSGALVKLVEELVLNDPA</sequence>
<name>A0ABZ0NJH6_CERBT</name>
<proteinExistence type="predicted"/>
<evidence type="ECO:0000313" key="1">
    <source>
        <dbReference type="EMBL" id="WPA99687.1"/>
    </source>
</evidence>
<organism evidence="1 2">
    <name type="scientific">Cercospora beticola</name>
    <name type="common">Sugarbeet leaf spot fungus</name>
    <dbReference type="NCBI Taxonomy" id="122368"/>
    <lineage>
        <taxon>Eukaryota</taxon>
        <taxon>Fungi</taxon>
        <taxon>Dikarya</taxon>
        <taxon>Ascomycota</taxon>
        <taxon>Pezizomycotina</taxon>
        <taxon>Dothideomycetes</taxon>
        <taxon>Dothideomycetidae</taxon>
        <taxon>Mycosphaerellales</taxon>
        <taxon>Mycosphaerellaceae</taxon>
        <taxon>Cercospora</taxon>
    </lineage>
</organism>
<dbReference type="RefSeq" id="XP_065458615.1">
    <property type="nucleotide sequence ID" value="XM_065602543.1"/>
</dbReference>
<keyword evidence="2" id="KW-1185">Reference proteome</keyword>
<dbReference type="Proteomes" id="UP001302367">
    <property type="component" value="Chromosome 3"/>
</dbReference>